<dbReference type="Pfam" id="PF00069">
    <property type="entry name" value="Pkinase"/>
    <property type="match status" value="1"/>
</dbReference>
<proteinExistence type="predicted"/>
<sequence length="669" mass="75138">MLPAGDPFEKHLFQTLNANITTIFASKKPENPENCQPGHPISFYDRHLASQMVLKHIAINPSIPRLLSQLCDKEIADFVAAGHSLTTEDFTAVGVFKVNNVLPSRLGLHYSSSVSYCCSSITSRMLFHPNYPSCRSVFLYRVHSVEGPGTNFLAEGSLDVDNRLTEPSEIPDPFVKTLDESTTSRMKDLAMQSAHLATWELYAMTYPAHKLLQSMQGSGFKWDRPHVRGIPEDIRSFQIPADASSEFLDRVHQGQKRTAIKLRPLLNTTVSTPRVKLAPALPHRANKKGRPYRPDPSHYLQRAWARAVENDATFIIFHCGDRERIGIRHRESQTLYLSELIDTTACKDPSYGAIQVGLHLAIIRDALQRQKQRFSHHPSSSSKKRPAEDDHASAPDPKRQKVNNKIKGANEGDHDQSILEQVHSILSSRALALLSLNYDAYHSPTPSSFIRVEPSCVRGYHDQPFKEPSRKATYDSSQYFSLVLSEEIGSGAIGVVHRATAEIQLESGLKVQHRLAVKLVFSNYLGYQRRLRKEYSIYHHLASKDNVEGVLPVYGLFEDTETGTLALIMDDGGSSIRYGVSVPDEQRISFNRAMASIHRAGVRHFDLRPNNLLVNKAGETYIIDFDRAQLNPRPQAISQEMACLKHVLDGKDNDNFYSPPPNSYHSESD</sequence>
<name>A0A0C2YDM6_HEBCY</name>
<feature type="compositionally biased region" description="Basic and acidic residues" evidence="1">
    <location>
        <begin position="385"/>
        <end position="399"/>
    </location>
</feature>
<dbReference type="PROSITE" id="PS50011">
    <property type="entry name" value="PROTEIN_KINASE_DOM"/>
    <property type="match status" value="1"/>
</dbReference>
<evidence type="ECO:0000313" key="4">
    <source>
        <dbReference type="Proteomes" id="UP000053424"/>
    </source>
</evidence>
<dbReference type="InterPro" id="IPR008266">
    <property type="entry name" value="Tyr_kinase_AS"/>
</dbReference>
<dbReference type="SMART" id="SM00220">
    <property type="entry name" value="S_TKc"/>
    <property type="match status" value="1"/>
</dbReference>
<dbReference type="STRING" id="686832.A0A0C2YDM6"/>
<evidence type="ECO:0000256" key="1">
    <source>
        <dbReference type="SAM" id="MobiDB-lite"/>
    </source>
</evidence>
<dbReference type="Gene3D" id="1.10.510.10">
    <property type="entry name" value="Transferase(Phosphotransferase) domain 1"/>
    <property type="match status" value="1"/>
</dbReference>
<dbReference type="InterPro" id="IPR011009">
    <property type="entry name" value="Kinase-like_dom_sf"/>
</dbReference>
<dbReference type="Proteomes" id="UP000053424">
    <property type="component" value="Unassembled WGS sequence"/>
</dbReference>
<dbReference type="GO" id="GO:0005524">
    <property type="term" value="F:ATP binding"/>
    <property type="evidence" value="ECO:0007669"/>
    <property type="project" value="InterPro"/>
</dbReference>
<evidence type="ECO:0000259" key="2">
    <source>
        <dbReference type="PROSITE" id="PS50011"/>
    </source>
</evidence>
<feature type="domain" description="Protein kinase" evidence="2">
    <location>
        <begin position="482"/>
        <end position="669"/>
    </location>
</feature>
<dbReference type="PROSITE" id="PS00109">
    <property type="entry name" value="PROTEIN_KINASE_TYR"/>
    <property type="match status" value="1"/>
</dbReference>
<accession>A0A0C2YDM6</accession>
<gene>
    <name evidence="3" type="ORF">M413DRAFT_236009</name>
</gene>
<dbReference type="EMBL" id="KN831787">
    <property type="protein sequence ID" value="KIM39102.1"/>
    <property type="molecule type" value="Genomic_DNA"/>
</dbReference>
<feature type="region of interest" description="Disordered" evidence="1">
    <location>
        <begin position="369"/>
        <end position="414"/>
    </location>
</feature>
<keyword evidence="4" id="KW-1185">Reference proteome</keyword>
<dbReference type="OrthoDB" id="2521594at2759"/>
<dbReference type="SUPFAM" id="SSF56112">
    <property type="entry name" value="Protein kinase-like (PK-like)"/>
    <property type="match status" value="1"/>
</dbReference>
<organism evidence="3 4">
    <name type="scientific">Hebeloma cylindrosporum</name>
    <dbReference type="NCBI Taxonomy" id="76867"/>
    <lineage>
        <taxon>Eukaryota</taxon>
        <taxon>Fungi</taxon>
        <taxon>Dikarya</taxon>
        <taxon>Basidiomycota</taxon>
        <taxon>Agaricomycotina</taxon>
        <taxon>Agaricomycetes</taxon>
        <taxon>Agaricomycetidae</taxon>
        <taxon>Agaricales</taxon>
        <taxon>Agaricineae</taxon>
        <taxon>Hymenogastraceae</taxon>
        <taxon>Hebeloma</taxon>
    </lineage>
</organism>
<dbReference type="HOGENOM" id="CLU_004236_1_0_1"/>
<reference evidence="4" key="2">
    <citation type="submission" date="2015-01" db="EMBL/GenBank/DDBJ databases">
        <title>Evolutionary Origins and Diversification of the Mycorrhizal Mutualists.</title>
        <authorList>
            <consortium name="DOE Joint Genome Institute"/>
            <consortium name="Mycorrhizal Genomics Consortium"/>
            <person name="Kohler A."/>
            <person name="Kuo A."/>
            <person name="Nagy L.G."/>
            <person name="Floudas D."/>
            <person name="Copeland A."/>
            <person name="Barry K.W."/>
            <person name="Cichocki N."/>
            <person name="Veneault-Fourrey C."/>
            <person name="LaButti K."/>
            <person name="Lindquist E.A."/>
            <person name="Lipzen A."/>
            <person name="Lundell T."/>
            <person name="Morin E."/>
            <person name="Murat C."/>
            <person name="Riley R."/>
            <person name="Ohm R."/>
            <person name="Sun H."/>
            <person name="Tunlid A."/>
            <person name="Henrissat B."/>
            <person name="Grigoriev I.V."/>
            <person name="Hibbett D.S."/>
            <person name="Martin F."/>
        </authorList>
    </citation>
    <scope>NUCLEOTIDE SEQUENCE [LARGE SCALE GENOMIC DNA]</scope>
    <source>
        <strain evidence="4">h7</strain>
    </source>
</reference>
<reference evidence="3 4" key="1">
    <citation type="submission" date="2014-04" db="EMBL/GenBank/DDBJ databases">
        <authorList>
            <consortium name="DOE Joint Genome Institute"/>
            <person name="Kuo A."/>
            <person name="Gay G."/>
            <person name="Dore J."/>
            <person name="Kohler A."/>
            <person name="Nagy L.G."/>
            <person name="Floudas D."/>
            <person name="Copeland A."/>
            <person name="Barry K.W."/>
            <person name="Cichocki N."/>
            <person name="Veneault-Fourrey C."/>
            <person name="LaButti K."/>
            <person name="Lindquist E.A."/>
            <person name="Lipzen A."/>
            <person name="Lundell T."/>
            <person name="Morin E."/>
            <person name="Murat C."/>
            <person name="Sun H."/>
            <person name="Tunlid A."/>
            <person name="Henrissat B."/>
            <person name="Grigoriev I.V."/>
            <person name="Hibbett D.S."/>
            <person name="Martin F."/>
            <person name="Nordberg H.P."/>
            <person name="Cantor M.N."/>
            <person name="Hua S.X."/>
        </authorList>
    </citation>
    <scope>NUCLEOTIDE SEQUENCE [LARGE SCALE GENOMIC DNA]</scope>
    <source>
        <strain evidence="4">h7</strain>
    </source>
</reference>
<protein>
    <recommendedName>
        <fullName evidence="2">Protein kinase domain-containing protein</fullName>
    </recommendedName>
</protein>
<dbReference type="AlphaFoldDB" id="A0A0C2YDM6"/>
<evidence type="ECO:0000313" key="3">
    <source>
        <dbReference type="EMBL" id="KIM39102.1"/>
    </source>
</evidence>
<dbReference type="GO" id="GO:0004672">
    <property type="term" value="F:protein kinase activity"/>
    <property type="evidence" value="ECO:0007669"/>
    <property type="project" value="InterPro"/>
</dbReference>
<dbReference type="InterPro" id="IPR000719">
    <property type="entry name" value="Prot_kinase_dom"/>
</dbReference>